<keyword evidence="5" id="KW-0675">Receptor</keyword>
<dbReference type="Gene3D" id="2.40.170.20">
    <property type="entry name" value="TonB-dependent receptor, beta-barrel domain"/>
    <property type="match status" value="1"/>
</dbReference>
<dbReference type="InterPro" id="IPR036942">
    <property type="entry name" value="Beta-barrel_TonB_sf"/>
</dbReference>
<evidence type="ECO:0000256" key="2">
    <source>
        <dbReference type="ARBA" id="ARBA00023136"/>
    </source>
</evidence>
<protein>
    <submittedName>
        <fullName evidence="5">TonB-dependent receptor</fullName>
    </submittedName>
</protein>
<reference evidence="5" key="2">
    <citation type="submission" date="2021-04" db="EMBL/GenBank/DDBJ databases">
        <authorList>
            <person name="Gilroy R."/>
        </authorList>
    </citation>
    <scope>NUCLEOTIDE SEQUENCE</scope>
    <source>
        <strain evidence="5">1719</strain>
    </source>
</reference>
<dbReference type="InterPro" id="IPR012910">
    <property type="entry name" value="Plug_dom"/>
</dbReference>
<dbReference type="GO" id="GO:0009279">
    <property type="term" value="C:cell outer membrane"/>
    <property type="evidence" value="ECO:0007669"/>
    <property type="project" value="UniProtKB-SubCell"/>
</dbReference>
<evidence type="ECO:0000313" key="5">
    <source>
        <dbReference type="EMBL" id="HIX53875.1"/>
    </source>
</evidence>
<dbReference type="SUPFAM" id="SSF49464">
    <property type="entry name" value="Carboxypeptidase regulatory domain-like"/>
    <property type="match status" value="1"/>
</dbReference>
<dbReference type="InterPro" id="IPR008969">
    <property type="entry name" value="CarboxyPept-like_regulatory"/>
</dbReference>
<dbReference type="SUPFAM" id="SSF56935">
    <property type="entry name" value="Porins"/>
    <property type="match status" value="1"/>
</dbReference>
<accession>A0A9D2AXT6</accession>
<dbReference type="InterPro" id="IPR037066">
    <property type="entry name" value="Plug_dom_sf"/>
</dbReference>
<comment type="caution">
    <text evidence="5">The sequence shown here is derived from an EMBL/GenBank/DDBJ whole genome shotgun (WGS) entry which is preliminary data.</text>
</comment>
<evidence type="ECO:0000259" key="4">
    <source>
        <dbReference type="Pfam" id="PF07715"/>
    </source>
</evidence>
<dbReference type="Proteomes" id="UP000824156">
    <property type="component" value="Unassembled WGS sequence"/>
</dbReference>
<name>A0A9D2AXT6_9SPHI</name>
<comment type="subcellular location">
    <subcellularLocation>
        <location evidence="1">Cell outer membrane</location>
    </subcellularLocation>
</comment>
<keyword evidence="2" id="KW-0472">Membrane</keyword>
<proteinExistence type="predicted"/>
<dbReference type="Pfam" id="PF13715">
    <property type="entry name" value="CarbopepD_reg_2"/>
    <property type="match status" value="1"/>
</dbReference>
<reference evidence="5" key="1">
    <citation type="journal article" date="2021" name="PeerJ">
        <title>Extensive microbial diversity within the chicken gut microbiome revealed by metagenomics and culture.</title>
        <authorList>
            <person name="Gilroy R."/>
            <person name="Ravi A."/>
            <person name="Getino M."/>
            <person name="Pursley I."/>
            <person name="Horton D.L."/>
            <person name="Alikhan N.F."/>
            <person name="Baker D."/>
            <person name="Gharbi K."/>
            <person name="Hall N."/>
            <person name="Watson M."/>
            <person name="Adriaenssens E.M."/>
            <person name="Foster-Nyarko E."/>
            <person name="Jarju S."/>
            <person name="Secka A."/>
            <person name="Antonio M."/>
            <person name="Oren A."/>
            <person name="Chaudhuri R.R."/>
            <person name="La Ragione R."/>
            <person name="Hildebrand F."/>
            <person name="Pallen M.J."/>
        </authorList>
    </citation>
    <scope>NUCLEOTIDE SEQUENCE</scope>
    <source>
        <strain evidence="5">1719</strain>
    </source>
</reference>
<organism evidence="5 6">
    <name type="scientific">Candidatus Sphingobacterium stercoripullorum</name>
    <dbReference type="NCBI Taxonomy" id="2838759"/>
    <lineage>
        <taxon>Bacteria</taxon>
        <taxon>Pseudomonadati</taxon>
        <taxon>Bacteroidota</taxon>
        <taxon>Sphingobacteriia</taxon>
        <taxon>Sphingobacteriales</taxon>
        <taxon>Sphingobacteriaceae</taxon>
        <taxon>Sphingobacterium</taxon>
    </lineage>
</organism>
<feature type="domain" description="TonB-dependent receptor plug" evidence="4">
    <location>
        <begin position="145"/>
        <end position="222"/>
    </location>
</feature>
<keyword evidence="3" id="KW-0998">Cell outer membrane</keyword>
<gene>
    <name evidence="5" type="ORF">H9853_02515</name>
</gene>
<evidence type="ECO:0000313" key="6">
    <source>
        <dbReference type="Proteomes" id="UP000824156"/>
    </source>
</evidence>
<dbReference type="Gene3D" id="2.60.40.1120">
    <property type="entry name" value="Carboxypeptidase-like, regulatory domain"/>
    <property type="match status" value="1"/>
</dbReference>
<dbReference type="Gene3D" id="2.170.130.10">
    <property type="entry name" value="TonB-dependent receptor, plug domain"/>
    <property type="match status" value="1"/>
</dbReference>
<dbReference type="AlphaFoldDB" id="A0A9D2AXT6"/>
<dbReference type="Pfam" id="PF07715">
    <property type="entry name" value="Plug"/>
    <property type="match status" value="1"/>
</dbReference>
<sequence>MKPVELIVTVFCLLLPVFCMGHGKVTLSGSVYSEQEGQTIHGAIVHIKSEDINTTTDPNGFFQLTLEPGKYTLQVSHVGYKPYEEEIAVEEDRKLEIKLKSAPRNIQEVVVNQEGKKRDFVKSPQMSLIDLKAEDLKSIPIVFGEKDILKTLQLMPGISSAGEGNASFYVRGGKEDQNLILLDQATVYNPTHLLGFFSTFNSDAINSLQLYKGGIPAQYGGRLSSVIDIQTQQGNKEKFGVNGGIGLIASRMMIQGPMSHGKGAYVVSARRTYADMFLKLAKDKDVRNSHLYFYDVNGQASYTLNPKHELTLSAYLGTDDLGYKETFNFSWSNKVGSLGLNSKWNSNLSSKLFLIYSDYDYNIEVNSNPNVFSIDSRIRNFGLKNHFDYFFNENQRINFGVSLMHQSVLPSDLKGKQSVNSIRSERRKGLEGALYASYERQWIPRLSSFLGFRLTDFMVLGPGTFYTFDDQGEVENEEHYGRSILKHMVHLEPRLAVSYQTGASSSVKLSYNRLSQHLQQLSNTTSSLPTDQYVMTSLQVKPQLADQLALGFFKTLRDSVYQFSIESYYKHMLNQLELRDGADLQFNKYVEGELTFGLGRSYGVEFLLRKNKGKLKGWIGYTLAKSEKQFDDIRNGDWFPARQDRRHDASLVVMYSLSPKWTLSGTFVYQTGQAVTFPTGKYEIDGKTMYYYSNRNAHRMPDYHRLDLSFTYEPSFKVNKFHSSWSFGLYNAYNQKNAYLINFREQDDNKEKIEAYKISLFGIIPSVTWNFKF</sequence>
<evidence type="ECO:0000256" key="3">
    <source>
        <dbReference type="ARBA" id="ARBA00023237"/>
    </source>
</evidence>
<evidence type="ECO:0000256" key="1">
    <source>
        <dbReference type="ARBA" id="ARBA00004442"/>
    </source>
</evidence>
<dbReference type="EMBL" id="DXEZ01000072">
    <property type="protein sequence ID" value="HIX53875.1"/>
    <property type="molecule type" value="Genomic_DNA"/>
</dbReference>